<dbReference type="Proteomes" id="UP001193081">
    <property type="component" value="Unassembled WGS sequence"/>
</dbReference>
<evidence type="ECO:0000313" key="3">
    <source>
        <dbReference type="Proteomes" id="UP001193081"/>
    </source>
</evidence>
<protein>
    <submittedName>
        <fullName evidence="2">HAD hydrolase family protein</fullName>
    </submittedName>
</protein>
<dbReference type="InterPro" id="IPR044036">
    <property type="entry name" value="DUF5752"/>
</dbReference>
<dbReference type="PANTHER" id="PTHR10000:SF8">
    <property type="entry name" value="HAD SUPERFAMILY HYDROLASE-LIKE, TYPE 3"/>
    <property type="match status" value="1"/>
</dbReference>
<keyword evidence="3" id="KW-1185">Reference proteome</keyword>
<gene>
    <name evidence="2" type="ORF">EYB53_013660</name>
</gene>
<dbReference type="Gene3D" id="3.40.50.300">
    <property type="entry name" value="P-loop containing nucleotide triphosphate hydrolases"/>
    <property type="match status" value="1"/>
</dbReference>
<feature type="domain" description="AAA+ ATPase" evidence="1">
    <location>
        <begin position="251"/>
        <end position="437"/>
    </location>
</feature>
<dbReference type="GO" id="GO:0016787">
    <property type="term" value="F:hydrolase activity"/>
    <property type="evidence" value="ECO:0007669"/>
    <property type="project" value="UniProtKB-KW"/>
</dbReference>
<dbReference type="InterPro" id="IPR036412">
    <property type="entry name" value="HAD-like_sf"/>
</dbReference>
<dbReference type="Pfam" id="PF01935">
    <property type="entry name" value="DUF87"/>
    <property type="match status" value="1"/>
</dbReference>
<dbReference type="InterPro" id="IPR023214">
    <property type="entry name" value="HAD_sf"/>
</dbReference>
<dbReference type="PANTHER" id="PTHR10000">
    <property type="entry name" value="PHOSPHOSERINE PHOSPHATASE"/>
    <property type="match status" value="1"/>
</dbReference>
<evidence type="ECO:0000259" key="1">
    <source>
        <dbReference type="SMART" id="SM00382"/>
    </source>
</evidence>
<dbReference type="SUPFAM" id="SSF56784">
    <property type="entry name" value="HAD-like"/>
    <property type="match status" value="1"/>
</dbReference>
<dbReference type="RefSeq" id="WP_135478812.1">
    <property type="nucleotide sequence ID" value="NZ_SIJK02000023.1"/>
</dbReference>
<reference evidence="2 3" key="1">
    <citation type="submission" date="2021-03" db="EMBL/GenBank/DDBJ databases">
        <authorList>
            <person name="Grouzdev D.S."/>
        </authorList>
    </citation>
    <scope>NUCLEOTIDE SEQUENCE [LARGE SCALE GENOMIC DNA]</scope>
    <source>
        <strain evidence="2 3">M50-1</strain>
    </source>
</reference>
<name>A0ABS4DBD3_9CHLR</name>
<keyword evidence="2" id="KW-0378">Hydrolase</keyword>
<dbReference type="SMART" id="SM00382">
    <property type="entry name" value="AAA"/>
    <property type="match status" value="1"/>
</dbReference>
<dbReference type="Pfam" id="PF08282">
    <property type="entry name" value="Hydrolase_3"/>
    <property type="match status" value="2"/>
</dbReference>
<accession>A0ABS4DBD3</accession>
<dbReference type="InterPro" id="IPR003593">
    <property type="entry name" value="AAA+_ATPase"/>
</dbReference>
<evidence type="ECO:0000313" key="2">
    <source>
        <dbReference type="EMBL" id="MBP1466756.1"/>
    </source>
</evidence>
<organism evidence="2 3">
    <name type="scientific">Candidatus Chloroploca mongolica</name>
    <dbReference type="NCBI Taxonomy" id="2528176"/>
    <lineage>
        <taxon>Bacteria</taxon>
        <taxon>Bacillati</taxon>
        <taxon>Chloroflexota</taxon>
        <taxon>Chloroflexia</taxon>
        <taxon>Chloroflexales</taxon>
        <taxon>Chloroflexineae</taxon>
        <taxon>Oscillochloridaceae</taxon>
        <taxon>Candidatus Chloroploca</taxon>
    </lineage>
</organism>
<sequence>MHLSILASDLDGTLAEHGHVASATWQALRKAKQAQKTLILVTGRSLATFAPDGPFAEVFDAIVAENGAVIYLPRQDSVILPFGRLQQVLLERLLALPIPLEHGMALVATHVPHDQPIIDVLRECGGGANIEYNLGSVMVLPQGATKGTGLAFVLRELGLSLHNVVACGDAENDLSLLQASELAVAVANATPELKATADLVLDQPDGAGMRQLLGQLIDGTLPARPMRPERQLALGYQLGQQPFHLDPWHLVDRVWSIGGASGSGKSWLAGLLAEELIAQGYQVVVIDPEGDYRSLAALPHTMLVGSQNSHQQRVGDAITLCEYGNANLIVDLSSMEQEARNDYLERLLRELLDLRVRRSRPHWILIDEIQQSYPAWKSPYTGTVQALMAGGGVAMVSYRPSLIARPLLEAVQVWAITNTTTPEDLALFDELLGTTPNWAHTRMQIPALPRGHAYLADLGPTPMHGAASEHNIIFRTGLRRMPHIRHLHKYVTVPLPRNKWFVFRDHTGAMHGTAANLAEFRILIGRVPIATLEYHLYRNDFAYWLTDSLHDAELSRQMRKIVHRKVKGSGLRDELEAIIAARYDELATML</sequence>
<proteinExistence type="predicted"/>
<dbReference type="Gene3D" id="3.40.50.1000">
    <property type="entry name" value="HAD superfamily/HAD-like"/>
    <property type="match status" value="1"/>
</dbReference>
<comment type="caution">
    <text evidence="2">The sequence shown here is derived from an EMBL/GenBank/DDBJ whole genome shotgun (WGS) entry which is preliminary data.</text>
</comment>
<dbReference type="EMBL" id="SIJK02000023">
    <property type="protein sequence ID" value="MBP1466756.1"/>
    <property type="molecule type" value="Genomic_DNA"/>
</dbReference>
<dbReference type="InterPro" id="IPR002789">
    <property type="entry name" value="HerA_central"/>
</dbReference>
<dbReference type="InterPro" id="IPR027417">
    <property type="entry name" value="P-loop_NTPase"/>
</dbReference>
<dbReference type="Gene3D" id="3.90.1070.10">
    <property type="match status" value="1"/>
</dbReference>
<dbReference type="SUPFAM" id="SSF52540">
    <property type="entry name" value="P-loop containing nucleoside triphosphate hydrolases"/>
    <property type="match status" value="1"/>
</dbReference>
<dbReference type="Pfam" id="PF19027">
    <property type="entry name" value="DUF5752"/>
    <property type="match status" value="1"/>
</dbReference>